<dbReference type="Proteomes" id="UP000035680">
    <property type="component" value="Unassembled WGS sequence"/>
</dbReference>
<evidence type="ECO:0000256" key="3">
    <source>
        <dbReference type="PROSITE-ProRule" id="PRU00176"/>
    </source>
</evidence>
<dbReference type="PROSITE" id="PS50102">
    <property type="entry name" value="RRM"/>
    <property type="match status" value="2"/>
</dbReference>
<proteinExistence type="predicted"/>
<dbReference type="STRING" id="75913.A0A0K0EZN3"/>
<dbReference type="InterPro" id="IPR000504">
    <property type="entry name" value="RRM_dom"/>
</dbReference>
<keyword evidence="1" id="KW-0677">Repeat</keyword>
<keyword evidence="4" id="KW-0175">Coiled coil</keyword>
<reference evidence="7" key="2">
    <citation type="submission" date="2015-08" db="UniProtKB">
        <authorList>
            <consortium name="WormBaseParasite"/>
        </authorList>
    </citation>
    <scope>IDENTIFICATION</scope>
</reference>
<evidence type="ECO:0000259" key="5">
    <source>
        <dbReference type="PROSITE" id="PS50102"/>
    </source>
</evidence>
<dbReference type="InterPro" id="IPR012677">
    <property type="entry name" value="Nucleotide-bd_a/b_plait_sf"/>
</dbReference>
<dbReference type="CDD" id="cd12254">
    <property type="entry name" value="RRM_hnRNPH_ESRPs_RBM12_like"/>
    <property type="match status" value="1"/>
</dbReference>
<dbReference type="GO" id="GO:0003723">
    <property type="term" value="F:RNA binding"/>
    <property type="evidence" value="ECO:0007669"/>
    <property type="project" value="UniProtKB-UniRule"/>
</dbReference>
<dbReference type="SUPFAM" id="SSF54928">
    <property type="entry name" value="RNA-binding domain, RBD"/>
    <property type="match status" value="3"/>
</dbReference>
<name>A0A0K0EZN3_STRVS</name>
<feature type="coiled-coil region" evidence="4">
    <location>
        <begin position="81"/>
        <end position="108"/>
    </location>
</feature>
<dbReference type="InterPro" id="IPR035979">
    <property type="entry name" value="RBD_domain_sf"/>
</dbReference>
<dbReference type="SMART" id="SM00360">
    <property type="entry name" value="RRM"/>
    <property type="match status" value="3"/>
</dbReference>
<reference evidence="6" key="1">
    <citation type="submission" date="2014-07" db="EMBL/GenBank/DDBJ databases">
        <authorList>
            <person name="Martin A.A"/>
            <person name="De Silva N."/>
        </authorList>
    </citation>
    <scope>NUCLEOTIDE SEQUENCE</scope>
</reference>
<accession>A0A0K0EZN3</accession>
<sequence>MERNTTDADRILRLRGYPYSATETDFIKFFEPLKIVNIIFPITSGKRPQGECYVVFENKNDAEKGLLKNRDTIGHRYIEIFRTDECELKSVENNNKAYEEQLNRGRYTLNEMKNCVKLRGLPFSVTEKDVKDFFKGLKVLEIIFEKDSRKGGRLTGEGMVSFASSGDVTAALNRDRQNIGNRYIEVFRGDFNQFIRMKEGNSQPPIPPPSRPGQGLFFKGNNNCYGSFYGKNSYPYSSLCPGNSGPSFINRPCDRMIGGSGHIKNQPFVPHNPGNFCPQQSRPSTDSSFFNTSYDTNLKSSYNYDDGYHRRGTTTGKLMDETKLQLRGIPFNVDIKDFQEFFKPIHIESISMGYHENGKLTGDCIVEFKNHNMVLEAMKKNGQHMGTRYIEIFDHENARLVKGAKYEVTYNNKSFHKNDVGPQKNREIGYEEVKNEGYCNNVRRVPPPQLSIKRRHPTEFESREMPLFYNKTPYDNFYGQPLSYGFYHKSPDYFFDKEKRTKYF</sequence>
<dbReference type="WBParaSite" id="SVE_0199300.1">
    <property type="protein sequence ID" value="SVE_0199300.1"/>
    <property type="gene ID" value="SVE_0199300"/>
</dbReference>
<protein>
    <submittedName>
        <fullName evidence="7">RNA-binding protein</fullName>
    </submittedName>
</protein>
<evidence type="ECO:0000256" key="2">
    <source>
        <dbReference type="ARBA" id="ARBA00022884"/>
    </source>
</evidence>
<dbReference type="PANTHER" id="PTHR13976">
    <property type="entry name" value="HETEROGENEOUS NUCLEAR RIBONUCLEOPROTEIN-RELATED"/>
    <property type="match status" value="1"/>
</dbReference>
<feature type="domain" description="RRM" evidence="5">
    <location>
        <begin position="10"/>
        <end position="85"/>
    </location>
</feature>
<dbReference type="Pfam" id="PF00076">
    <property type="entry name" value="RRM_1"/>
    <property type="match status" value="2"/>
</dbReference>
<feature type="domain" description="RRM" evidence="5">
    <location>
        <begin position="114"/>
        <end position="202"/>
    </location>
</feature>
<evidence type="ECO:0000313" key="7">
    <source>
        <dbReference type="WBParaSite" id="SVE_0199300.1"/>
    </source>
</evidence>
<evidence type="ECO:0000313" key="6">
    <source>
        <dbReference type="Proteomes" id="UP000035680"/>
    </source>
</evidence>
<keyword evidence="6" id="KW-1185">Reference proteome</keyword>
<dbReference type="AlphaFoldDB" id="A0A0K0EZN3"/>
<evidence type="ECO:0000256" key="4">
    <source>
        <dbReference type="SAM" id="Coils"/>
    </source>
</evidence>
<dbReference type="InterPro" id="IPR050666">
    <property type="entry name" value="ESRP"/>
</dbReference>
<organism evidence="6 7">
    <name type="scientific">Strongyloides venezuelensis</name>
    <name type="common">Threadworm</name>
    <dbReference type="NCBI Taxonomy" id="75913"/>
    <lineage>
        <taxon>Eukaryota</taxon>
        <taxon>Metazoa</taxon>
        <taxon>Ecdysozoa</taxon>
        <taxon>Nematoda</taxon>
        <taxon>Chromadorea</taxon>
        <taxon>Rhabditida</taxon>
        <taxon>Tylenchina</taxon>
        <taxon>Panagrolaimomorpha</taxon>
        <taxon>Strongyloidoidea</taxon>
        <taxon>Strongyloididae</taxon>
        <taxon>Strongyloides</taxon>
    </lineage>
</organism>
<dbReference type="Gene3D" id="3.30.70.330">
    <property type="match status" value="3"/>
</dbReference>
<evidence type="ECO:0000256" key="1">
    <source>
        <dbReference type="ARBA" id="ARBA00022737"/>
    </source>
</evidence>
<keyword evidence="2 3" id="KW-0694">RNA-binding</keyword>